<protein>
    <submittedName>
        <fullName evidence="1">Uncharacterized protein</fullName>
    </submittedName>
</protein>
<organism evidence="1">
    <name type="scientific">uncultured Desulfobacterium sp</name>
    <dbReference type="NCBI Taxonomy" id="201089"/>
    <lineage>
        <taxon>Bacteria</taxon>
        <taxon>Pseudomonadati</taxon>
        <taxon>Thermodesulfobacteriota</taxon>
        <taxon>Desulfobacteria</taxon>
        <taxon>Desulfobacterales</taxon>
        <taxon>Desulfobacteriaceae</taxon>
        <taxon>Desulfobacterium</taxon>
        <taxon>environmental samples</taxon>
    </lineage>
</organism>
<gene>
    <name evidence="1" type="ORF">N47_E47000</name>
</gene>
<evidence type="ECO:0000313" key="1">
    <source>
        <dbReference type="EMBL" id="CBX31188.1"/>
    </source>
</evidence>
<name>E1YM55_9BACT</name>
<sequence length="36" mass="3978">MGDRNDGMCNICELLINVVRVSRLKMLTGLNQKGKG</sequence>
<dbReference type="EMBL" id="FR695877">
    <property type="protein sequence ID" value="CBX31188.1"/>
    <property type="molecule type" value="Genomic_DNA"/>
</dbReference>
<proteinExistence type="predicted"/>
<accession>E1YM55</accession>
<reference evidence="1" key="1">
    <citation type="journal article" date="2011" name="Environ. Microbiol.">
        <title>Genomic insights into the metabolic potential of the polycyclic aromatic hydrocarbon degrading sulfate-reducing Deltaproteobacterium N47.</title>
        <authorList>
            <person name="Bergmann F."/>
            <person name="Selesi D."/>
            <person name="Weinmaier T."/>
            <person name="Tischler P."/>
            <person name="Rattei T."/>
            <person name="Meckenstock R.U."/>
        </authorList>
    </citation>
    <scope>NUCLEOTIDE SEQUENCE</scope>
</reference>
<dbReference type="AlphaFoldDB" id="E1YM55"/>